<comment type="caution">
    <text evidence="3">The sequence shown here is derived from an EMBL/GenBank/DDBJ whole genome shotgun (WGS) entry which is preliminary data.</text>
</comment>
<dbReference type="EMBL" id="VFRQ01000010">
    <property type="protein sequence ID" value="TPE42682.1"/>
    <property type="molecule type" value="Genomic_DNA"/>
</dbReference>
<name>A0A501W1R6_9BACT</name>
<feature type="chain" id="PRO_5021456142" evidence="1">
    <location>
        <begin position="26"/>
        <end position="193"/>
    </location>
</feature>
<dbReference type="AlphaFoldDB" id="A0A501W1R6"/>
<dbReference type="Proteomes" id="UP000316727">
    <property type="component" value="Unassembled WGS sequence"/>
</dbReference>
<dbReference type="OrthoDB" id="947434at2"/>
<keyword evidence="4" id="KW-1185">Reference proteome</keyword>
<evidence type="ECO:0000313" key="4">
    <source>
        <dbReference type="Proteomes" id="UP000316727"/>
    </source>
</evidence>
<reference evidence="3 4" key="1">
    <citation type="submission" date="2019-06" db="EMBL/GenBank/DDBJ databases">
        <title>A novel bacterium of genus Pontibacter, isolated from marine sediment.</title>
        <authorList>
            <person name="Huang H."/>
            <person name="Mo K."/>
            <person name="Hu Y."/>
        </authorList>
    </citation>
    <scope>NUCLEOTIDE SEQUENCE [LARGE SCALE GENOMIC DNA]</scope>
    <source>
        <strain evidence="3 4">HB172049</strain>
    </source>
</reference>
<protein>
    <submittedName>
        <fullName evidence="3">PorT family protein</fullName>
    </submittedName>
</protein>
<dbReference type="InterPro" id="IPR025665">
    <property type="entry name" value="Beta-barrel_OMP_2"/>
</dbReference>
<organism evidence="3 4">
    <name type="scientific">Pontibacter mangrovi</name>
    <dbReference type="NCBI Taxonomy" id="2589816"/>
    <lineage>
        <taxon>Bacteria</taxon>
        <taxon>Pseudomonadati</taxon>
        <taxon>Bacteroidota</taxon>
        <taxon>Cytophagia</taxon>
        <taxon>Cytophagales</taxon>
        <taxon>Hymenobacteraceae</taxon>
        <taxon>Pontibacter</taxon>
    </lineage>
</organism>
<dbReference type="InterPro" id="IPR011250">
    <property type="entry name" value="OMP/PagP_B-barrel"/>
</dbReference>
<dbReference type="RefSeq" id="WP_140622711.1">
    <property type="nucleotide sequence ID" value="NZ_VFRQ01000010.1"/>
</dbReference>
<sequence length="193" mass="20900">MNKLYTILLPLLLLSGKGFSQSSNADEPPNRYIGVKAGANFTRFTGDAEGTSMQTGFHGGLYALYMESQSFGVQPEIQYSAQGAALRNGHLRMHYVVVPVMLKVFPAPSFSIQAGPYAAFLLADKVETDSYPAQYNGNGQDFGFAYGLSVGNEGKLTISARHQVGLFNLSEEGGKIKNQVFQVSLGVCLSRRD</sequence>
<evidence type="ECO:0000313" key="3">
    <source>
        <dbReference type="EMBL" id="TPE42682.1"/>
    </source>
</evidence>
<feature type="domain" description="Outer membrane protein beta-barrel" evidence="2">
    <location>
        <begin position="19"/>
        <end position="169"/>
    </location>
</feature>
<gene>
    <name evidence="3" type="ORF">FJM65_16600</name>
</gene>
<dbReference type="Pfam" id="PF13568">
    <property type="entry name" value="OMP_b-brl_2"/>
    <property type="match status" value="1"/>
</dbReference>
<keyword evidence="1" id="KW-0732">Signal</keyword>
<accession>A0A501W1R6</accession>
<feature type="signal peptide" evidence="1">
    <location>
        <begin position="1"/>
        <end position="25"/>
    </location>
</feature>
<evidence type="ECO:0000259" key="2">
    <source>
        <dbReference type="Pfam" id="PF13568"/>
    </source>
</evidence>
<evidence type="ECO:0000256" key="1">
    <source>
        <dbReference type="SAM" id="SignalP"/>
    </source>
</evidence>
<dbReference type="SUPFAM" id="SSF56925">
    <property type="entry name" value="OMPA-like"/>
    <property type="match status" value="1"/>
</dbReference>
<proteinExistence type="predicted"/>